<sequence>MDRDCPYRFRGRVTPNPIRSVCHSRSASWPQPTDAGWLVVERRGTAGPRVILVHGMRAARASWAAQLPLAQRMRLDILHRGVRDGALFPGGDYLHDAGDLLSLLESEPAHLVGHGYGAVGCLVAAAAMPDRVASLTLIEPTCLGVLSHPAVVSMRQRWRWDRPVDLLEFAGVYGRLAGLPADTEFTTEQWRAIARLRTCRPPWDTRLPLETIAQQSIPSLVCSGDHSPVLTAVAATVAEHIGGEHAVLPGAQHAVQSLGAPFNDLLERHILRATQD</sequence>
<comment type="caution">
    <text evidence="1">The sequence shown here is derived from an EMBL/GenBank/DDBJ whole genome shotgun (WGS) entry which is preliminary data.</text>
</comment>
<dbReference type="Proteomes" id="UP000733379">
    <property type="component" value="Unassembled WGS sequence"/>
</dbReference>
<dbReference type="PANTHER" id="PTHR43798">
    <property type="entry name" value="MONOACYLGLYCEROL LIPASE"/>
    <property type="match status" value="1"/>
</dbReference>
<dbReference type="RefSeq" id="WP_215923584.1">
    <property type="nucleotide sequence ID" value="NZ_JAHKNI010000022.1"/>
</dbReference>
<gene>
    <name evidence="1" type="ORF">KO481_39050</name>
</gene>
<proteinExistence type="predicted"/>
<dbReference type="GO" id="GO:0016787">
    <property type="term" value="F:hydrolase activity"/>
    <property type="evidence" value="ECO:0007669"/>
    <property type="project" value="UniProtKB-KW"/>
</dbReference>
<dbReference type="EMBL" id="JAHKNI010000022">
    <property type="protein sequence ID" value="MBU3067507.1"/>
    <property type="molecule type" value="Genomic_DNA"/>
</dbReference>
<evidence type="ECO:0000313" key="1">
    <source>
        <dbReference type="EMBL" id="MBU3067507.1"/>
    </source>
</evidence>
<dbReference type="PANTHER" id="PTHR43798:SF33">
    <property type="entry name" value="HYDROLASE, PUTATIVE (AFU_ORTHOLOGUE AFUA_2G14860)-RELATED"/>
    <property type="match status" value="1"/>
</dbReference>
<reference evidence="1 2" key="1">
    <citation type="submission" date="2021-06" db="EMBL/GenBank/DDBJ databases">
        <title>Actinomycetes sequencing.</title>
        <authorList>
            <person name="Shan Q."/>
        </authorList>
    </citation>
    <scope>NUCLEOTIDE SEQUENCE [LARGE SCALE GENOMIC DNA]</scope>
    <source>
        <strain evidence="1 2">NEAU-G5</strain>
    </source>
</reference>
<keyword evidence="2" id="KW-1185">Reference proteome</keyword>
<dbReference type="Gene3D" id="3.40.50.1820">
    <property type="entry name" value="alpha/beta hydrolase"/>
    <property type="match status" value="1"/>
</dbReference>
<organism evidence="1 2">
    <name type="scientific">Nocardia albiluteola</name>
    <dbReference type="NCBI Taxonomy" id="2842303"/>
    <lineage>
        <taxon>Bacteria</taxon>
        <taxon>Bacillati</taxon>
        <taxon>Actinomycetota</taxon>
        <taxon>Actinomycetes</taxon>
        <taxon>Mycobacteriales</taxon>
        <taxon>Nocardiaceae</taxon>
        <taxon>Nocardia</taxon>
    </lineage>
</organism>
<protein>
    <submittedName>
        <fullName evidence="1">Alpha/beta fold hydrolase</fullName>
    </submittedName>
</protein>
<dbReference type="SUPFAM" id="SSF53474">
    <property type="entry name" value="alpha/beta-Hydrolases"/>
    <property type="match status" value="1"/>
</dbReference>
<accession>A0ABS6BB45</accession>
<evidence type="ECO:0000313" key="2">
    <source>
        <dbReference type="Proteomes" id="UP000733379"/>
    </source>
</evidence>
<name>A0ABS6BB45_9NOCA</name>
<dbReference type="InterPro" id="IPR029058">
    <property type="entry name" value="AB_hydrolase_fold"/>
</dbReference>
<keyword evidence="1" id="KW-0378">Hydrolase</keyword>
<dbReference type="InterPro" id="IPR050266">
    <property type="entry name" value="AB_hydrolase_sf"/>
</dbReference>